<protein>
    <submittedName>
        <fullName evidence="2">Uncharacterized protein</fullName>
    </submittedName>
</protein>
<comment type="caution">
    <text evidence="2">The sequence shown here is derived from an EMBL/GenBank/DDBJ whole genome shotgun (WGS) entry which is preliminary data.</text>
</comment>
<dbReference type="Proteomes" id="UP000236449">
    <property type="component" value="Unassembled WGS sequence"/>
</dbReference>
<name>A0A2J8H6L6_VIBDI</name>
<dbReference type="OrthoDB" id="5880609at2"/>
<gene>
    <name evidence="2" type="ORF">C1N32_00490</name>
    <name evidence="1" type="ORF">C1O25_00810</name>
    <name evidence="3" type="ORF">DET48_101194</name>
</gene>
<dbReference type="EMBL" id="POSM01000001">
    <property type="protein sequence ID" value="PNI03631.1"/>
    <property type="molecule type" value="Genomic_DNA"/>
</dbReference>
<sequence length="77" mass="8953">MPEAFCNCCRKTTQHKVVMRRCSTESESGWQAVHAFLSKLFNGEHYYPMEQQMFCRECNHKLVVTSNKYSGSNTVKV</sequence>
<dbReference type="EMBL" id="QLTR01000001">
    <property type="protein sequence ID" value="RAS69619.1"/>
    <property type="molecule type" value="Genomic_DNA"/>
</dbReference>
<dbReference type="GeneID" id="94027381"/>
<accession>A0A2J8H6L6</accession>
<dbReference type="AlphaFoldDB" id="A0A2J8H6L6"/>
<reference evidence="4 5" key="1">
    <citation type="submission" date="2018-01" db="EMBL/GenBank/DDBJ databases">
        <title>Draft genome sequences of six Vibrio diazotrophicus strains isolated from deep-sea sediments of the Baltic Sea.</title>
        <authorList>
            <person name="Castillo D."/>
            <person name="Vandieken V."/>
            <person name="Chiang O."/>
            <person name="Middelboe M."/>
        </authorList>
    </citation>
    <scope>NUCLEOTIDE SEQUENCE [LARGE SCALE GENOMIC DNA]</scope>
    <source>
        <strain evidence="2 4">60.27F</strain>
        <strain evidence="1 5">65.10M</strain>
    </source>
</reference>
<evidence type="ECO:0000313" key="4">
    <source>
        <dbReference type="Proteomes" id="UP000236449"/>
    </source>
</evidence>
<dbReference type="EMBL" id="POSK01000001">
    <property type="protein sequence ID" value="PNI06527.1"/>
    <property type="molecule type" value="Genomic_DNA"/>
</dbReference>
<proteinExistence type="predicted"/>
<keyword evidence="5" id="KW-1185">Reference proteome</keyword>
<reference evidence="3 6" key="2">
    <citation type="submission" date="2018-06" db="EMBL/GenBank/DDBJ databases">
        <title>Freshwater and sediment microbial communities from various areas in North America, analyzing microbe dynamics in response to fracking.</title>
        <authorList>
            <person name="Lamendella R."/>
        </authorList>
    </citation>
    <scope>NUCLEOTIDE SEQUENCE [LARGE SCALE GENOMIC DNA]</scope>
    <source>
        <strain evidence="3 6">99A</strain>
    </source>
</reference>
<evidence type="ECO:0000313" key="5">
    <source>
        <dbReference type="Proteomes" id="UP000236547"/>
    </source>
</evidence>
<dbReference type="RefSeq" id="WP_042479514.1">
    <property type="nucleotide sequence ID" value="NZ_CBCRWT010000002.1"/>
</dbReference>
<organism evidence="2 4">
    <name type="scientific">Vibrio diazotrophicus</name>
    <dbReference type="NCBI Taxonomy" id="685"/>
    <lineage>
        <taxon>Bacteria</taxon>
        <taxon>Pseudomonadati</taxon>
        <taxon>Pseudomonadota</taxon>
        <taxon>Gammaproteobacteria</taxon>
        <taxon>Vibrionales</taxon>
        <taxon>Vibrionaceae</taxon>
        <taxon>Vibrio</taxon>
    </lineage>
</organism>
<dbReference type="Proteomes" id="UP000236547">
    <property type="component" value="Unassembled WGS sequence"/>
</dbReference>
<evidence type="ECO:0000313" key="6">
    <source>
        <dbReference type="Proteomes" id="UP000248729"/>
    </source>
</evidence>
<evidence type="ECO:0000313" key="2">
    <source>
        <dbReference type="EMBL" id="PNI06527.1"/>
    </source>
</evidence>
<evidence type="ECO:0000313" key="3">
    <source>
        <dbReference type="EMBL" id="RAS69619.1"/>
    </source>
</evidence>
<dbReference type="Proteomes" id="UP000248729">
    <property type="component" value="Unassembled WGS sequence"/>
</dbReference>
<evidence type="ECO:0000313" key="1">
    <source>
        <dbReference type="EMBL" id="PNI03631.1"/>
    </source>
</evidence>